<evidence type="ECO:0000313" key="5">
    <source>
        <dbReference type="Proteomes" id="UP001431209"/>
    </source>
</evidence>
<keyword evidence="5" id="KW-1185">Reference proteome</keyword>
<keyword evidence="2" id="KW-0472">Membrane</keyword>
<keyword evidence="2 4" id="KW-0812">Transmembrane</keyword>
<evidence type="ECO:0000256" key="1">
    <source>
        <dbReference type="SAM" id="MobiDB-lite"/>
    </source>
</evidence>
<feature type="signal peptide" evidence="3">
    <location>
        <begin position="1"/>
        <end position="19"/>
    </location>
</feature>
<feature type="transmembrane region" description="Helical" evidence="2">
    <location>
        <begin position="247"/>
        <end position="276"/>
    </location>
</feature>
<name>A0AAW2ZBJ2_9EUKA</name>
<comment type="caution">
    <text evidence="4">The sequence shown here is derived from an EMBL/GenBank/DDBJ whole genome shotgun (WGS) entry which is preliminary data.</text>
</comment>
<feature type="region of interest" description="Disordered" evidence="1">
    <location>
        <begin position="305"/>
        <end position="334"/>
    </location>
</feature>
<dbReference type="Proteomes" id="UP001431209">
    <property type="component" value="Unassembled WGS sequence"/>
</dbReference>
<proteinExistence type="predicted"/>
<evidence type="ECO:0000256" key="2">
    <source>
        <dbReference type="SAM" id="Phobius"/>
    </source>
</evidence>
<evidence type="ECO:0000313" key="4">
    <source>
        <dbReference type="EMBL" id="KAL0486541.1"/>
    </source>
</evidence>
<dbReference type="EMBL" id="JAOPGA020001241">
    <property type="protein sequence ID" value="KAL0486541.1"/>
    <property type="molecule type" value="Genomic_DNA"/>
</dbReference>
<dbReference type="AlphaFoldDB" id="A0AAW2ZBJ2"/>
<keyword evidence="3" id="KW-0732">Signal</keyword>
<keyword evidence="2" id="KW-1133">Transmembrane helix</keyword>
<sequence length="334" mass="37924">MMSVFVIVLITSLFVTVHSQCISNVANFTAPLSFQPRTNATSTFCIRIPQNTRIKPIIKNANSTMDMTGLIIYDNQYSGNYIYDNITRSFKTPSVEPWNIRYEFKLFFSLTPNNSLPTNTSFVILLNPSRVTPLIVYPTRNRPSVTVTIPIPNQDVRYVLVAPSEWNSVLAHQITTKCSRTFIIGQEVDDYPYYSDVSYLASNSTFAVDRGYYNYIGIKKLPSDNCAVCGNVTITIDSVYMSYAEEYMFVIIVVSCIILACAVFTIVLALVLFFMMQKSTRRQPQMVVLQTRTEHFPDVYNLSPRTGYGRLESPDSDKEQLLQGGGEFEPHQRL</sequence>
<evidence type="ECO:0000256" key="3">
    <source>
        <dbReference type="SAM" id="SignalP"/>
    </source>
</evidence>
<reference evidence="4 5" key="1">
    <citation type="submission" date="2024-03" db="EMBL/GenBank/DDBJ databases">
        <title>The Acrasis kona genome and developmental transcriptomes reveal deep origins of eukaryotic multicellular pathways.</title>
        <authorList>
            <person name="Sheikh S."/>
            <person name="Fu C.-J."/>
            <person name="Brown M.W."/>
            <person name="Baldauf S.L."/>
        </authorList>
    </citation>
    <scope>NUCLEOTIDE SEQUENCE [LARGE SCALE GENOMIC DNA]</scope>
    <source>
        <strain evidence="4 5">ATCC MYA-3509</strain>
    </source>
</reference>
<feature type="chain" id="PRO_5043912771" evidence="3">
    <location>
        <begin position="20"/>
        <end position="334"/>
    </location>
</feature>
<organism evidence="4 5">
    <name type="scientific">Acrasis kona</name>
    <dbReference type="NCBI Taxonomy" id="1008807"/>
    <lineage>
        <taxon>Eukaryota</taxon>
        <taxon>Discoba</taxon>
        <taxon>Heterolobosea</taxon>
        <taxon>Tetramitia</taxon>
        <taxon>Eutetramitia</taxon>
        <taxon>Acrasidae</taxon>
        <taxon>Acrasis</taxon>
    </lineage>
</organism>
<accession>A0AAW2ZBJ2</accession>
<protein>
    <submittedName>
        <fullName evidence="4">1 TM domain-containing transmembrane protein</fullName>
    </submittedName>
</protein>
<gene>
    <name evidence="4" type="ORF">AKO1_001450</name>
</gene>